<evidence type="ECO:0000313" key="3">
    <source>
        <dbReference type="EMBL" id="KAK4364109.1"/>
    </source>
</evidence>
<dbReference type="PANTHER" id="PTHR31625">
    <property type="match status" value="1"/>
</dbReference>
<evidence type="ECO:0000256" key="2">
    <source>
        <dbReference type="ARBA" id="ARBA00023315"/>
    </source>
</evidence>
<keyword evidence="1" id="KW-0808">Transferase</keyword>
<keyword evidence="4" id="KW-1185">Reference proteome</keyword>
<comment type="caution">
    <text evidence="3">The sequence shown here is derived from an EMBL/GenBank/DDBJ whole genome shotgun (WGS) entry which is preliminary data.</text>
</comment>
<proteinExistence type="predicted"/>
<dbReference type="InterPro" id="IPR051504">
    <property type="entry name" value="Plant_metabolite_acyltrans"/>
</dbReference>
<evidence type="ECO:0000256" key="1">
    <source>
        <dbReference type="ARBA" id="ARBA00022679"/>
    </source>
</evidence>
<organism evidence="3 4">
    <name type="scientific">Anisodus tanguticus</name>
    <dbReference type="NCBI Taxonomy" id="243964"/>
    <lineage>
        <taxon>Eukaryota</taxon>
        <taxon>Viridiplantae</taxon>
        <taxon>Streptophyta</taxon>
        <taxon>Embryophyta</taxon>
        <taxon>Tracheophyta</taxon>
        <taxon>Spermatophyta</taxon>
        <taxon>Magnoliopsida</taxon>
        <taxon>eudicotyledons</taxon>
        <taxon>Gunneridae</taxon>
        <taxon>Pentapetalae</taxon>
        <taxon>asterids</taxon>
        <taxon>lamiids</taxon>
        <taxon>Solanales</taxon>
        <taxon>Solanaceae</taxon>
        <taxon>Solanoideae</taxon>
        <taxon>Hyoscyameae</taxon>
        <taxon>Anisodus</taxon>
    </lineage>
</organism>
<keyword evidence="2" id="KW-0012">Acyltransferase</keyword>
<dbReference type="AlphaFoldDB" id="A0AAE1S4C9"/>
<protein>
    <submittedName>
        <fullName evidence="3">Uncharacterized protein</fullName>
    </submittedName>
</protein>
<name>A0AAE1S4C9_9SOLA</name>
<evidence type="ECO:0000313" key="4">
    <source>
        <dbReference type="Proteomes" id="UP001291623"/>
    </source>
</evidence>
<dbReference type="GO" id="GO:0016747">
    <property type="term" value="F:acyltransferase activity, transferring groups other than amino-acyl groups"/>
    <property type="evidence" value="ECO:0007669"/>
    <property type="project" value="UniProtKB-ARBA"/>
</dbReference>
<dbReference type="EMBL" id="JAVYJV010000008">
    <property type="protein sequence ID" value="KAK4364109.1"/>
    <property type="molecule type" value="Genomic_DNA"/>
</dbReference>
<dbReference type="InterPro" id="IPR023213">
    <property type="entry name" value="CAT-like_dom_sf"/>
</dbReference>
<dbReference type="Proteomes" id="UP001291623">
    <property type="component" value="Unassembled WGS sequence"/>
</dbReference>
<gene>
    <name evidence="3" type="ORF">RND71_015467</name>
</gene>
<sequence>MGWSSSYVQQIAERFTIGAEIIGEAIRKWRKDEEWIMNGYWLNELSAIDKNRTFSVAGSPKHDFYATDFSWGRPEILESVSIDSDNGVSMSCNRSRDSYGDLEIGLCLPKNRMNAFAAIFNHGLSFL</sequence>
<accession>A0AAE1S4C9</accession>
<dbReference type="Gene3D" id="3.30.559.10">
    <property type="entry name" value="Chloramphenicol acetyltransferase-like domain"/>
    <property type="match status" value="1"/>
</dbReference>
<dbReference type="Pfam" id="PF02458">
    <property type="entry name" value="Transferase"/>
    <property type="match status" value="1"/>
</dbReference>
<reference evidence="3" key="1">
    <citation type="submission" date="2023-12" db="EMBL/GenBank/DDBJ databases">
        <title>Genome assembly of Anisodus tanguticus.</title>
        <authorList>
            <person name="Wang Y.-J."/>
        </authorList>
    </citation>
    <scope>NUCLEOTIDE SEQUENCE</scope>
    <source>
        <strain evidence="3">KB-2021</strain>
        <tissue evidence="3">Leaf</tissue>
    </source>
</reference>